<feature type="domain" description="Glucose/Sorbosone dehydrogenase" evidence="3">
    <location>
        <begin position="63"/>
        <end position="359"/>
    </location>
</feature>
<accession>A0A2V1HX40</accession>
<reference evidence="4 5" key="1">
    <citation type="submission" date="2018-05" db="EMBL/GenBank/DDBJ databases">
        <title>Amnibacterium sp. M8JJ-5, whole genome shotgun sequence.</title>
        <authorList>
            <person name="Tuo L."/>
        </authorList>
    </citation>
    <scope>NUCLEOTIDE SEQUENCE [LARGE SCALE GENOMIC DNA]</scope>
    <source>
        <strain evidence="4 5">M8JJ-5</strain>
    </source>
</reference>
<dbReference type="InterPro" id="IPR011042">
    <property type="entry name" value="6-blade_b-propeller_TolB-like"/>
</dbReference>
<evidence type="ECO:0000259" key="3">
    <source>
        <dbReference type="Pfam" id="PF07995"/>
    </source>
</evidence>
<feature type="chain" id="PRO_5038684900" evidence="2">
    <location>
        <begin position="19"/>
        <end position="378"/>
    </location>
</feature>
<dbReference type="InterPro" id="IPR011041">
    <property type="entry name" value="Quinoprot_gluc/sorb_DH_b-prop"/>
</dbReference>
<comment type="caution">
    <text evidence="4">The sequence shown here is derived from an EMBL/GenBank/DDBJ whole genome shotgun (WGS) entry which is preliminary data.</text>
</comment>
<protein>
    <submittedName>
        <fullName evidence="4">Glucose dehydrogenase</fullName>
    </submittedName>
</protein>
<sequence length="378" mass="38510">MKKVLPLLALTAVAVALVGCTEAPERTASPRPVPTASASTEPTAPLIGAVAPVGEATALAAGLQAPWSVVPVQSGSALVSERDTASVVELTADGQARVAGVVEGVVPGGEGGLLGLAVLPEDSGATWLYAYFTGADDNRIVRMPLEGGAGTFALGAPEVILEGIAKARNHDGGRLAFGPDGMLYATSGDAGQPGAAQDPLSLNGKILRMTPEGDVPADNPIEGSLTWSYGHRNPQGIAWTESGAMYAAEFGQDTWDEINRIEPGSNYGWPEAEGIVGDSSFVDPIVQWSTDEASPSGLAAVGSSLFVAGLGGERLWIVQGADSGSPTTDAAFGELGRIRDVIAAPDGTLWMLTGNTDGRGDPREGDDRLVSVPLTSAG</sequence>
<proteinExistence type="predicted"/>
<feature type="compositionally biased region" description="Basic and acidic residues" evidence="1">
    <location>
        <begin position="358"/>
        <end position="369"/>
    </location>
</feature>
<dbReference type="PANTHER" id="PTHR19328:SF13">
    <property type="entry name" value="HIPL1 PROTEIN"/>
    <property type="match status" value="1"/>
</dbReference>
<dbReference type="OrthoDB" id="9770043at2"/>
<keyword evidence="5" id="KW-1185">Reference proteome</keyword>
<dbReference type="AlphaFoldDB" id="A0A2V1HX40"/>
<dbReference type="EMBL" id="QEOP01000001">
    <property type="protein sequence ID" value="PVZ95157.1"/>
    <property type="molecule type" value="Genomic_DNA"/>
</dbReference>
<gene>
    <name evidence="4" type="ORF">DDQ50_01090</name>
</gene>
<dbReference type="RefSeq" id="WP_116754895.1">
    <property type="nucleotide sequence ID" value="NZ_JBHUEX010000001.1"/>
</dbReference>
<keyword evidence="2" id="KW-0732">Signal</keyword>
<evidence type="ECO:0000256" key="2">
    <source>
        <dbReference type="SAM" id="SignalP"/>
    </source>
</evidence>
<dbReference type="PROSITE" id="PS51257">
    <property type="entry name" value="PROKAR_LIPOPROTEIN"/>
    <property type="match status" value="1"/>
</dbReference>
<dbReference type="InterPro" id="IPR012938">
    <property type="entry name" value="Glc/Sorbosone_DH"/>
</dbReference>
<evidence type="ECO:0000313" key="5">
    <source>
        <dbReference type="Proteomes" id="UP000244893"/>
    </source>
</evidence>
<dbReference type="Proteomes" id="UP000244893">
    <property type="component" value="Unassembled WGS sequence"/>
</dbReference>
<dbReference type="Gene3D" id="2.120.10.30">
    <property type="entry name" value="TolB, C-terminal domain"/>
    <property type="match status" value="1"/>
</dbReference>
<feature type="region of interest" description="Disordered" evidence="1">
    <location>
        <begin position="354"/>
        <end position="378"/>
    </location>
</feature>
<name>A0A2V1HX40_9MICO</name>
<dbReference type="SUPFAM" id="SSF50952">
    <property type="entry name" value="Soluble quinoprotein glucose dehydrogenase"/>
    <property type="match status" value="1"/>
</dbReference>
<dbReference type="PANTHER" id="PTHR19328">
    <property type="entry name" value="HEDGEHOG-INTERACTING PROTEIN"/>
    <property type="match status" value="1"/>
</dbReference>
<evidence type="ECO:0000256" key="1">
    <source>
        <dbReference type="SAM" id="MobiDB-lite"/>
    </source>
</evidence>
<organism evidence="4 5">
    <name type="scientific">Amnibacterium flavum</name>
    <dbReference type="NCBI Taxonomy" id="2173173"/>
    <lineage>
        <taxon>Bacteria</taxon>
        <taxon>Bacillati</taxon>
        <taxon>Actinomycetota</taxon>
        <taxon>Actinomycetes</taxon>
        <taxon>Micrococcales</taxon>
        <taxon>Microbacteriaceae</taxon>
        <taxon>Amnibacterium</taxon>
    </lineage>
</organism>
<feature type="signal peptide" evidence="2">
    <location>
        <begin position="1"/>
        <end position="18"/>
    </location>
</feature>
<evidence type="ECO:0000313" key="4">
    <source>
        <dbReference type="EMBL" id="PVZ95157.1"/>
    </source>
</evidence>
<dbReference type="Pfam" id="PF07995">
    <property type="entry name" value="GSDH"/>
    <property type="match status" value="1"/>
</dbReference>